<name>A0A3L6T6D9_PANMI</name>
<evidence type="ECO:0000256" key="1">
    <source>
        <dbReference type="SAM" id="MobiDB-lite"/>
    </source>
</evidence>
<evidence type="ECO:0000313" key="3">
    <source>
        <dbReference type="Proteomes" id="UP000275267"/>
    </source>
</evidence>
<keyword evidence="3" id="KW-1185">Reference proteome</keyword>
<comment type="caution">
    <text evidence="2">The sequence shown here is derived from an EMBL/GenBank/DDBJ whole genome shotgun (WGS) entry which is preliminary data.</text>
</comment>
<dbReference type="EMBL" id="PQIB02000003">
    <property type="protein sequence ID" value="RLN30984.1"/>
    <property type="molecule type" value="Genomic_DNA"/>
</dbReference>
<accession>A0A3L6T6D9</accession>
<protein>
    <submittedName>
        <fullName evidence="2">Uncharacterized protein</fullName>
    </submittedName>
</protein>
<feature type="region of interest" description="Disordered" evidence="1">
    <location>
        <begin position="23"/>
        <end position="49"/>
    </location>
</feature>
<dbReference type="Proteomes" id="UP000275267">
    <property type="component" value="Unassembled WGS sequence"/>
</dbReference>
<evidence type="ECO:0000313" key="2">
    <source>
        <dbReference type="EMBL" id="RLN30984.1"/>
    </source>
</evidence>
<proteinExistence type="predicted"/>
<reference evidence="3" key="1">
    <citation type="journal article" date="2019" name="Nat. Commun.">
        <title>The genome of broomcorn millet.</title>
        <authorList>
            <person name="Zou C."/>
            <person name="Miki D."/>
            <person name="Li D."/>
            <person name="Tang Q."/>
            <person name="Xiao L."/>
            <person name="Rajput S."/>
            <person name="Deng P."/>
            <person name="Jia W."/>
            <person name="Huang R."/>
            <person name="Zhang M."/>
            <person name="Sun Y."/>
            <person name="Hu J."/>
            <person name="Fu X."/>
            <person name="Schnable P.S."/>
            <person name="Li F."/>
            <person name="Zhang H."/>
            <person name="Feng B."/>
            <person name="Zhu X."/>
            <person name="Liu R."/>
            <person name="Schnable J.C."/>
            <person name="Zhu J.-K."/>
            <person name="Zhang H."/>
        </authorList>
    </citation>
    <scope>NUCLEOTIDE SEQUENCE [LARGE SCALE GENOMIC DNA]</scope>
</reference>
<dbReference type="AlphaFoldDB" id="A0A3L6T6D9"/>
<sequence length="79" mass="9394">MLHEEQMEEKCKKDQEEIRKRMEEVERQKAEEREADIYGEEAREGTSCEGSRARCYQEGEISPTHTVKHNHKIPAFYIP</sequence>
<gene>
    <name evidence="2" type="ORF">C2845_PM05G18620</name>
</gene>
<organism evidence="2 3">
    <name type="scientific">Panicum miliaceum</name>
    <name type="common">Proso millet</name>
    <name type="synonym">Broomcorn millet</name>
    <dbReference type="NCBI Taxonomy" id="4540"/>
    <lineage>
        <taxon>Eukaryota</taxon>
        <taxon>Viridiplantae</taxon>
        <taxon>Streptophyta</taxon>
        <taxon>Embryophyta</taxon>
        <taxon>Tracheophyta</taxon>
        <taxon>Spermatophyta</taxon>
        <taxon>Magnoliopsida</taxon>
        <taxon>Liliopsida</taxon>
        <taxon>Poales</taxon>
        <taxon>Poaceae</taxon>
        <taxon>PACMAD clade</taxon>
        <taxon>Panicoideae</taxon>
        <taxon>Panicodae</taxon>
        <taxon>Paniceae</taxon>
        <taxon>Panicinae</taxon>
        <taxon>Panicum</taxon>
        <taxon>Panicum sect. Panicum</taxon>
    </lineage>
</organism>